<dbReference type="AlphaFoldDB" id="A0A4R3MXK9"/>
<dbReference type="SMART" id="SM01079">
    <property type="entry name" value="CHASE"/>
    <property type="match status" value="1"/>
</dbReference>
<evidence type="ECO:0000256" key="6">
    <source>
        <dbReference type="ARBA" id="ARBA00022692"/>
    </source>
</evidence>
<evidence type="ECO:0000256" key="8">
    <source>
        <dbReference type="ARBA" id="ARBA00022989"/>
    </source>
</evidence>
<dbReference type="EMBL" id="SMAO01000004">
    <property type="protein sequence ID" value="TCT21358.1"/>
    <property type="molecule type" value="Genomic_DNA"/>
</dbReference>
<dbReference type="GO" id="GO:0007234">
    <property type="term" value="P:osmosensory signaling via phosphorelay pathway"/>
    <property type="evidence" value="ECO:0007669"/>
    <property type="project" value="TreeGrafter"/>
</dbReference>
<dbReference type="InterPro" id="IPR035965">
    <property type="entry name" value="PAS-like_dom_sf"/>
</dbReference>
<dbReference type="InterPro" id="IPR050351">
    <property type="entry name" value="BphY/WalK/GraS-like"/>
</dbReference>
<dbReference type="GO" id="GO:0030295">
    <property type="term" value="F:protein kinase activator activity"/>
    <property type="evidence" value="ECO:0007669"/>
    <property type="project" value="TreeGrafter"/>
</dbReference>
<evidence type="ECO:0000256" key="10">
    <source>
        <dbReference type="SAM" id="Coils"/>
    </source>
</evidence>
<dbReference type="RefSeq" id="WP_243651572.1">
    <property type="nucleotide sequence ID" value="NZ_SMAO01000004.1"/>
</dbReference>
<organism evidence="15 16">
    <name type="scientific">Thiobaca trueperi</name>
    <dbReference type="NCBI Taxonomy" id="127458"/>
    <lineage>
        <taxon>Bacteria</taxon>
        <taxon>Pseudomonadati</taxon>
        <taxon>Pseudomonadota</taxon>
        <taxon>Gammaproteobacteria</taxon>
        <taxon>Chromatiales</taxon>
        <taxon>Chromatiaceae</taxon>
        <taxon>Thiobaca</taxon>
    </lineage>
</organism>
<dbReference type="EC" id="2.7.13.3" evidence="3"/>
<dbReference type="SMART" id="SM00387">
    <property type="entry name" value="HATPase_c"/>
    <property type="match status" value="1"/>
</dbReference>
<evidence type="ECO:0000259" key="14">
    <source>
        <dbReference type="PROSITE" id="PS50839"/>
    </source>
</evidence>
<dbReference type="PROSITE" id="PS50109">
    <property type="entry name" value="HIS_KIN"/>
    <property type="match status" value="1"/>
</dbReference>
<feature type="domain" description="Histidine kinase" evidence="12">
    <location>
        <begin position="449"/>
        <end position="663"/>
    </location>
</feature>
<dbReference type="InterPro" id="IPR042240">
    <property type="entry name" value="CHASE_sf"/>
</dbReference>
<dbReference type="InterPro" id="IPR036890">
    <property type="entry name" value="HATPase_C_sf"/>
</dbReference>
<comment type="catalytic activity">
    <reaction evidence="1">
        <text>ATP + protein L-histidine = ADP + protein N-phospho-L-histidine.</text>
        <dbReference type="EC" id="2.7.13.3"/>
    </reaction>
</comment>
<dbReference type="GO" id="GO:0005886">
    <property type="term" value="C:plasma membrane"/>
    <property type="evidence" value="ECO:0007669"/>
    <property type="project" value="UniProtKB-ARBA"/>
</dbReference>
<dbReference type="InterPro" id="IPR003661">
    <property type="entry name" value="HisK_dim/P_dom"/>
</dbReference>
<dbReference type="SMART" id="SM00388">
    <property type="entry name" value="HisKA"/>
    <property type="match status" value="1"/>
</dbReference>
<feature type="domain" description="CHASE" evidence="14">
    <location>
        <begin position="107"/>
        <end position="250"/>
    </location>
</feature>
<protein>
    <recommendedName>
        <fullName evidence="3">histidine kinase</fullName>
        <ecNumber evidence="3">2.7.13.3</ecNumber>
    </recommendedName>
</protein>
<keyword evidence="9 11" id="KW-0472">Membrane</keyword>
<dbReference type="Pfam" id="PF00512">
    <property type="entry name" value="HisKA"/>
    <property type="match status" value="1"/>
</dbReference>
<keyword evidence="5" id="KW-0808">Transferase</keyword>
<dbReference type="FunFam" id="1.10.287.130:FF:000070">
    <property type="entry name" value="Histidine kinase sensor protein"/>
    <property type="match status" value="1"/>
</dbReference>
<dbReference type="GO" id="GO:0000156">
    <property type="term" value="F:phosphorelay response regulator activity"/>
    <property type="evidence" value="ECO:0007669"/>
    <property type="project" value="TreeGrafter"/>
</dbReference>
<dbReference type="InterPro" id="IPR000700">
    <property type="entry name" value="PAS-assoc_C"/>
</dbReference>
<dbReference type="Proteomes" id="UP000295717">
    <property type="component" value="Unassembled WGS sequence"/>
</dbReference>
<dbReference type="PANTHER" id="PTHR42878:SF15">
    <property type="entry name" value="BACTERIOPHYTOCHROME"/>
    <property type="match status" value="1"/>
</dbReference>
<evidence type="ECO:0000256" key="9">
    <source>
        <dbReference type="ARBA" id="ARBA00023136"/>
    </source>
</evidence>
<dbReference type="SUPFAM" id="SSF55785">
    <property type="entry name" value="PYP-like sensor domain (PAS domain)"/>
    <property type="match status" value="1"/>
</dbReference>
<keyword evidence="7" id="KW-0418">Kinase</keyword>
<keyword evidence="16" id="KW-1185">Reference proteome</keyword>
<feature type="transmembrane region" description="Helical" evidence="11">
    <location>
        <begin position="265"/>
        <end position="286"/>
    </location>
</feature>
<keyword evidence="8 11" id="KW-1133">Transmembrane helix</keyword>
<evidence type="ECO:0000256" key="1">
    <source>
        <dbReference type="ARBA" id="ARBA00000085"/>
    </source>
</evidence>
<dbReference type="PROSITE" id="PS50839">
    <property type="entry name" value="CHASE"/>
    <property type="match status" value="1"/>
</dbReference>
<proteinExistence type="predicted"/>
<dbReference type="InterPro" id="IPR005467">
    <property type="entry name" value="His_kinase_dom"/>
</dbReference>
<evidence type="ECO:0000256" key="5">
    <source>
        <dbReference type="ARBA" id="ARBA00022679"/>
    </source>
</evidence>
<evidence type="ECO:0000256" key="7">
    <source>
        <dbReference type="ARBA" id="ARBA00022777"/>
    </source>
</evidence>
<dbReference type="Gene3D" id="1.10.287.130">
    <property type="match status" value="1"/>
</dbReference>
<evidence type="ECO:0000256" key="3">
    <source>
        <dbReference type="ARBA" id="ARBA00012438"/>
    </source>
</evidence>
<feature type="coiled-coil region" evidence="10">
    <location>
        <begin position="411"/>
        <end position="442"/>
    </location>
</feature>
<gene>
    <name evidence="15" type="ORF">EDC35_104213</name>
</gene>
<dbReference type="PRINTS" id="PR00344">
    <property type="entry name" value="BCTRLSENSOR"/>
</dbReference>
<dbReference type="Gene3D" id="2.10.70.100">
    <property type="match status" value="1"/>
</dbReference>
<keyword evidence="10" id="KW-0175">Coiled coil</keyword>
<dbReference type="CDD" id="cd00082">
    <property type="entry name" value="HisKA"/>
    <property type="match status" value="1"/>
</dbReference>
<dbReference type="PANTHER" id="PTHR42878">
    <property type="entry name" value="TWO-COMPONENT HISTIDINE KINASE"/>
    <property type="match status" value="1"/>
</dbReference>
<dbReference type="Gene3D" id="3.30.450.20">
    <property type="entry name" value="PAS domain"/>
    <property type="match status" value="1"/>
</dbReference>
<dbReference type="Gene3D" id="3.30.565.10">
    <property type="entry name" value="Histidine kinase-like ATPase, C-terminal domain"/>
    <property type="match status" value="1"/>
</dbReference>
<evidence type="ECO:0000256" key="4">
    <source>
        <dbReference type="ARBA" id="ARBA00022553"/>
    </source>
</evidence>
<evidence type="ECO:0000313" key="16">
    <source>
        <dbReference type="Proteomes" id="UP000295717"/>
    </source>
</evidence>
<dbReference type="InterPro" id="IPR003594">
    <property type="entry name" value="HATPase_dom"/>
</dbReference>
<name>A0A4R3MXK9_9GAMM</name>
<accession>A0A4R3MXK9</accession>
<dbReference type="GO" id="GO:0000155">
    <property type="term" value="F:phosphorelay sensor kinase activity"/>
    <property type="evidence" value="ECO:0007669"/>
    <property type="project" value="InterPro"/>
</dbReference>
<dbReference type="Pfam" id="PF02518">
    <property type="entry name" value="HATPase_c"/>
    <property type="match status" value="1"/>
</dbReference>
<evidence type="ECO:0000259" key="12">
    <source>
        <dbReference type="PROSITE" id="PS50109"/>
    </source>
</evidence>
<comment type="caution">
    <text evidence="15">The sequence shown here is derived from an EMBL/GenBank/DDBJ whole genome shotgun (WGS) entry which is preliminary data.</text>
</comment>
<keyword evidence="4" id="KW-0597">Phosphoprotein</keyword>
<dbReference type="InterPro" id="IPR004358">
    <property type="entry name" value="Sig_transdc_His_kin-like_C"/>
</dbReference>
<dbReference type="InterPro" id="IPR036097">
    <property type="entry name" value="HisK_dim/P_sf"/>
</dbReference>
<keyword evidence="6 11" id="KW-0812">Transmembrane</keyword>
<evidence type="ECO:0000256" key="2">
    <source>
        <dbReference type="ARBA" id="ARBA00004370"/>
    </source>
</evidence>
<comment type="subcellular location">
    <subcellularLocation>
        <location evidence="2">Membrane</location>
    </subcellularLocation>
</comment>
<dbReference type="PROSITE" id="PS50113">
    <property type="entry name" value="PAC"/>
    <property type="match status" value="1"/>
</dbReference>
<evidence type="ECO:0000313" key="15">
    <source>
        <dbReference type="EMBL" id="TCT21358.1"/>
    </source>
</evidence>
<dbReference type="SUPFAM" id="SSF55874">
    <property type="entry name" value="ATPase domain of HSP90 chaperone/DNA topoisomerase II/histidine kinase"/>
    <property type="match status" value="1"/>
</dbReference>
<dbReference type="InterPro" id="IPR006189">
    <property type="entry name" value="CHASE_dom"/>
</dbReference>
<sequence>MTHQPAIFCKRTWLFVVLAILPILGMEQLIEHFARQSALEQKRLTTLDSLAILRARLEGLINSHRLLVHGLTAVISAHPDIGQAEFARISHGLVNERHALRNIAGAPDLVISLMYPLAGNEGAIGLNYRTHPIQRTTALRAMRTGQSVLAGPVPLAQGGIGIIIREPVFIGSSQPQETPRFWGIISAVMDIMVFYQESGVLDAGSNLRLALRGTDGTGAAGEIFFGDPHVFASNPVIRDIAVPGGTWQLAAIPRSGWSQPTTTLWLMRVIGLLAALAAGLMITLLVHANELLHRQKQILDRTGRLARVGGWEFEVATLQGTWTDETARIHDLEPGAHPSVSVGLSVFQGPSRAAIEAALHEAIKYARPYDLELEMTTVKGTRKWVRTIGLPVLESGRVARLEGAIQDITDRRQREDEIRQLNAELEERVAARTAELATINKELETFSYSVSHDLKAPLRGIDGYSRLLLEDHLEQLDAEGRLFLANVRQGVTQMNDLIEDLLAYSRMERRGMLGIPVDLAQLIERVLVERGEDINARHGVVRLDLDDELIAQADPDGLAIVLRNLLDNAVKFSRTDRPPEIDIHGKVMEESIILSIQDNGIGFDMQFHDRIFEIFQRLQRAEDYPGTGVGLAMVRKAMLRMGGRVRAESAPGAGATFHLELPR</sequence>
<dbReference type="SUPFAM" id="SSF47384">
    <property type="entry name" value="Homodimeric domain of signal transducing histidine kinase"/>
    <property type="match status" value="1"/>
</dbReference>
<dbReference type="Pfam" id="PF03924">
    <property type="entry name" value="CHASE"/>
    <property type="match status" value="1"/>
</dbReference>
<feature type="domain" description="PAC" evidence="13">
    <location>
        <begin position="369"/>
        <end position="420"/>
    </location>
</feature>
<dbReference type="FunFam" id="3.30.565.10:FF:000006">
    <property type="entry name" value="Sensor histidine kinase WalK"/>
    <property type="match status" value="1"/>
</dbReference>
<evidence type="ECO:0000259" key="13">
    <source>
        <dbReference type="PROSITE" id="PS50113"/>
    </source>
</evidence>
<evidence type="ECO:0000256" key="11">
    <source>
        <dbReference type="SAM" id="Phobius"/>
    </source>
</evidence>
<reference evidence="15 16" key="1">
    <citation type="submission" date="2019-03" db="EMBL/GenBank/DDBJ databases">
        <title>Genomic Encyclopedia of Type Strains, Phase IV (KMG-IV): sequencing the most valuable type-strain genomes for metagenomic binning, comparative biology and taxonomic classification.</title>
        <authorList>
            <person name="Goeker M."/>
        </authorList>
    </citation>
    <scope>NUCLEOTIDE SEQUENCE [LARGE SCALE GENOMIC DNA]</scope>
    <source>
        <strain evidence="15 16">DSM 13587</strain>
    </source>
</reference>
<dbReference type="Gene3D" id="3.30.450.350">
    <property type="entry name" value="CHASE domain"/>
    <property type="match status" value="1"/>
</dbReference>